<evidence type="ECO:0000313" key="4">
    <source>
        <dbReference type="Proteomes" id="UP000239326"/>
    </source>
</evidence>
<keyword evidence="4" id="KW-1185">Reference proteome</keyword>
<proteinExistence type="predicted"/>
<sequence length="311" mass="33154">MALHDAAWYESMYNNRALVPDCGEYLQRWADDSAVVRRGQAGVLDLAYGPAASETLDIFPARGPQSNAGAPVLVFVHGGYWSALDKSDHSFVAPAFCQQGCCVVVVNYALCPGTASQPVSIPMILEQMERALAWVGENIARHGGDPARITVAGHSAGGQIAAMLLCTAGRDESSQSPVPRLRNALSISGVHDLEPLMHTPRYQSVLRLTPGQIQQASPARQPVPAQGELWCAAGGDESAEFLRQNQLMQAAWGTAIVPQTAALPGLHHFSILDTLATPGQALHDMALGLLRAPRVTSADARPHCLRQGSRS</sequence>
<name>A0A2S0N4T7_9BURK</name>
<dbReference type="PANTHER" id="PTHR48081">
    <property type="entry name" value="AB HYDROLASE SUPERFAMILY PROTEIN C4A8.06C"/>
    <property type="match status" value="1"/>
</dbReference>
<reference evidence="3 4" key="1">
    <citation type="submission" date="2018-03" db="EMBL/GenBank/DDBJ databases">
        <title>Genome sequencing of Simplicispira sp.</title>
        <authorList>
            <person name="Kim S.-J."/>
            <person name="Heo J."/>
            <person name="Kwon S.-W."/>
        </authorList>
    </citation>
    <scope>NUCLEOTIDE SEQUENCE [LARGE SCALE GENOMIC DNA]</scope>
    <source>
        <strain evidence="3 4">SC1-8</strain>
    </source>
</reference>
<evidence type="ECO:0000256" key="1">
    <source>
        <dbReference type="ARBA" id="ARBA00022801"/>
    </source>
</evidence>
<keyword evidence="1" id="KW-0378">Hydrolase</keyword>
<dbReference type="PANTHER" id="PTHR48081:SF33">
    <property type="entry name" value="KYNURENINE FORMAMIDASE"/>
    <property type="match status" value="1"/>
</dbReference>
<dbReference type="EMBL" id="CP027669">
    <property type="protein sequence ID" value="AVO43037.1"/>
    <property type="molecule type" value="Genomic_DNA"/>
</dbReference>
<dbReference type="Pfam" id="PF00135">
    <property type="entry name" value="COesterase"/>
    <property type="match status" value="1"/>
</dbReference>
<evidence type="ECO:0000313" key="3">
    <source>
        <dbReference type="EMBL" id="AVO43037.1"/>
    </source>
</evidence>
<organism evidence="3 4">
    <name type="scientific">Simplicispira suum</name>
    <dbReference type="NCBI Taxonomy" id="2109915"/>
    <lineage>
        <taxon>Bacteria</taxon>
        <taxon>Pseudomonadati</taxon>
        <taxon>Pseudomonadota</taxon>
        <taxon>Betaproteobacteria</taxon>
        <taxon>Burkholderiales</taxon>
        <taxon>Comamonadaceae</taxon>
        <taxon>Simplicispira</taxon>
    </lineage>
</organism>
<dbReference type="InterPro" id="IPR002018">
    <property type="entry name" value="CarbesteraseB"/>
</dbReference>
<feature type="domain" description="Carboxylesterase type B" evidence="2">
    <location>
        <begin position="55"/>
        <end position="167"/>
    </location>
</feature>
<dbReference type="GO" id="GO:0016787">
    <property type="term" value="F:hydrolase activity"/>
    <property type="evidence" value="ECO:0007669"/>
    <property type="project" value="UniProtKB-KW"/>
</dbReference>
<dbReference type="InterPro" id="IPR029058">
    <property type="entry name" value="AB_hydrolase_fold"/>
</dbReference>
<dbReference type="InterPro" id="IPR050300">
    <property type="entry name" value="GDXG_lipolytic_enzyme"/>
</dbReference>
<dbReference type="AlphaFoldDB" id="A0A2S0N4T7"/>
<dbReference type="Proteomes" id="UP000239326">
    <property type="component" value="Chromosome"/>
</dbReference>
<accession>A0A2S0N4T7</accession>
<dbReference type="OrthoDB" id="9771666at2"/>
<dbReference type="KEGG" id="simp:C6571_03145"/>
<protein>
    <submittedName>
        <fullName evidence="3">Esterase</fullName>
    </submittedName>
</protein>
<evidence type="ECO:0000259" key="2">
    <source>
        <dbReference type="Pfam" id="PF00135"/>
    </source>
</evidence>
<gene>
    <name evidence="3" type="ORF">C6571_03145</name>
</gene>
<dbReference type="SUPFAM" id="SSF53474">
    <property type="entry name" value="alpha/beta-Hydrolases"/>
    <property type="match status" value="1"/>
</dbReference>
<dbReference type="Gene3D" id="3.40.50.1820">
    <property type="entry name" value="alpha/beta hydrolase"/>
    <property type="match status" value="1"/>
</dbReference>